<dbReference type="Pfam" id="PF00392">
    <property type="entry name" value="GntR"/>
    <property type="match status" value="1"/>
</dbReference>
<organism evidence="5 6">
    <name type="scientific">Vibrio gallaecicus</name>
    <dbReference type="NCBI Taxonomy" id="552386"/>
    <lineage>
        <taxon>Bacteria</taxon>
        <taxon>Pseudomonadati</taxon>
        <taxon>Pseudomonadota</taxon>
        <taxon>Gammaproteobacteria</taxon>
        <taxon>Vibrionales</taxon>
        <taxon>Vibrionaceae</taxon>
        <taxon>Vibrio</taxon>
    </lineage>
</organism>
<dbReference type="InterPro" id="IPR036390">
    <property type="entry name" value="WH_DNA-bd_sf"/>
</dbReference>
<dbReference type="Gene3D" id="1.20.120.530">
    <property type="entry name" value="GntR ligand-binding domain-like"/>
    <property type="match status" value="1"/>
</dbReference>
<keyword evidence="1" id="KW-0805">Transcription regulation</keyword>
<dbReference type="InterPro" id="IPR008920">
    <property type="entry name" value="TF_FadR/GntR_C"/>
</dbReference>
<dbReference type="EMBL" id="JBFRUW010000049">
    <property type="protein sequence ID" value="MFA0569313.1"/>
    <property type="molecule type" value="Genomic_DNA"/>
</dbReference>
<evidence type="ECO:0000313" key="5">
    <source>
        <dbReference type="EMBL" id="MFA0569313.1"/>
    </source>
</evidence>
<comment type="caution">
    <text evidence="5">The sequence shown here is derived from an EMBL/GenBank/DDBJ whole genome shotgun (WGS) entry which is preliminary data.</text>
</comment>
<accession>A0ABV4NDD7</accession>
<sequence length="219" mass="24711">MSQTKSSIIYKKIKQDLTDGVYPAGEKLKISHLKEVYNVSLTPLREALSQLAAQGMLDQENNKGFSIPNLSYSDILEIKHTRILVETEALCLSLKNGDMDWEASLVAAHHKLSRLSLSLKDLEAWSEAHEEFHAILLSGSQSNYLIDFSIRLNLALDKYRRIAEPDQNIREKLDAQHDELLQLALNRNIDKAVEVLTSHITLSCQSAIDLLVSQEPIHI</sequence>
<dbReference type="InterPro" id="IPR000524">
    <property type="entry name" value="Tscrpt_reg_HTH_GntR"/>
</dbReference>
<dbReference type="PANTHER" id="PTHR43537:SF20">
    <property type="entry name" value="HTH-TYPE TRANSCRIPTIONAL REPRESSOR GLAR"/>
    <property type="match status" value="1"/>
</dbReference>
<keyword evidence="2" id="KW-0238">DNA-binding</keyword>
<dbReference type="Proteomes" id="UP001570417">
    <property type="component" value="Unassembled WGS sequence"/>
</dbReference>
<gene>
    <name evidence="5" type="ORF">AB4566_13650</name>
</gene>
<evidence type="ECO:0000313" key="6">
    <source>
        <dbReference type="Proteomes" id="UP001570417"/>
    </source>
</evidence>
<dbReference type="SUPFAM" id="SSF46785">
    <property type="entry name" value="Winged helix' DNA-binding domain"/>
    <property type="match status" value="1"/>
</dbReference>
<keyword evidence="6" id="KW-1185">Reference proteome</keyword>
<feature type="domain" description="HTH gntR-type" evidence="4">
    <location>
        <begin position="3"/>
        <end position="70"/>
    </location>
</feature>
<dbReference type="PROSITE" id="PS50949">
    <property type="entry name" value="HTH_GNTR"/>
    <property type="match status" value="1"/>
</dbReference>
<dbReference type="RefSeq" id="WP_372266436.1">
    <property type="nucleotide sequence ID" value="NZ_JBFRUW010000049.1"/>
</dbReference>
<reference evidence="5 6" key="1">
    <citation type="journal article" date="2024" name="ISME J.">
        <title>Tailless and filamentous prophages are predominant in marine Vibrio.</title>
        <authorList>
            <person name="Steensen K."/>
            <person name="Seneca J."/>
            <person name="Bartlau N."/>
            <person name="Yu X.A."/>
            <person name="Hussain F.A."/>
            <person name="Polz M.F."/>
        </authorList>
    </citation>
    <scope>NUCLEOTIDE SEQUENCE [LARGE SCALE GENOMIC DNA]</scope>
    <source>
        <strain evidence="5 6">10N.222.51.A1</strain>
    </source>
</reference>
<dbReference type="InterPro" id="IPR011711">
    <property type="entry name" value="GntR_C"/>
</dbReference>
<keyword evidence="3" id="KW-0804">Transcription</keyword>
<evidence type="ECO:0000256" key="1">
    <source>
        <dbReference type="ARBA" id="ARBA00023015"/>
    </source>
</evidence>
<dbReference type="SMART" id="SM00345">
    <property type="entry name" value="HTH_GNTR"/>
    <property type="match status" value="1"/>
</dbReference>
<dbReference type="Pfam" id="PF07729">
    <property type="entry name" value="FCD"/>
    <property type="match status" value="1"/>
</dbReference>
<dbReference type="Gene3D" id="1.10.10.10">
    <property type="entry name" value="Winged helix-like DNA-binding domain superfamily/Winged helix DNA-binding domain"/>
    <property type="match status" value="1"/>
</dbReference>
<name>A0ABV4NDD7_9VIBR</name>
<dbReference type="PANTHER" id="PTHR43537">
    <property type="entry name" value="TRANSCRIPTIONAL REGULATOR, GNTR FAMILY"/>
    <property type="match status" value="1"/>
</dbReference>
<dbReference type="SUPFAM" id="SSF48008">
    <property type="entry name" value="GntR ligand-binding domain-like"/>
    <property type="match status" value="1"/>
</dbReference>
<evidence type="ECO:0000259" key="4">
    <source>
        <dbReference type="PROSITE" id="PS50949"/>
    </source>
</evidence>
<dbReference type="SMART" id="SM00895">
    <property type="entry name" value="FCD"/>
    <property type="match status" value="1"/>
</dbReference>
<evidence type="ECO:0000256" key="2">
    <source>
        <dbReference type="ARBA" id="ARBA00023125"/>
    </source>
</evidence>
<dbReference type="InterPro" id="IPR036388">
    <property type="entry name" value="WH-like_DNA-bd_sf"/>
</dbReference>
<proteinExistence type="predicted"/>
<evidence type="ECO:0000256" key="3">
    <source>
        <dbReference type="ARBA" id="ARBA00023163"/>
    </source>
</evidence>
<protein>
    <submittedName>
        <fullName evidence="5">GntR family transcriptional regulator</fullName>
    </submittedName>
</protein>